<name>A0A134AGR6_9FIRM</name>
<dbReference type="InterPro" id="IPR014464">
    <property type="entry name" value="CvfB_fam"/>
</dbReference>
<dbReference type="Proteomes" id="UP000070442">
    <property type="component" value="Unassembled WGS sequence"/>
</dbReference>
<proteinExistence type="inferred from homology"/>
<dbReference type="PROSITE" id="PS50126">
    <property type="entry name" value="S1"/>
    <property type="match status" value="1"/>
</dbReference>
<dbReference type="AlphaFoldDB" id="A0A134AGR6"/>
<dbReference type="InterPro" id="IPR036388">
    <property type="entry name" value="WH-like_DNA-bd_sf"/>
</dbReference>
<dbReference type="InterPro" id="IPR012340">
    <property type="entry name" value="NA-bd_OB-fold"/>
</dbReference>
<comment type="similarity">
    <text evidence="1">Belongs to the CvfB family.</text>
</comment>
<dbReference type="Gene3D" id="1.10.10.10">
    <property type="entry name" value="Winged helix-like DNA-binding domain superfamily/Winged helix DNA-binding domain"/>
    <property type="match status" value="1"/>
</dbReference>
<dbReference type="SUPFAM" id="SSF50249">
    <property type="entry name" value="Nucleic acid-binding proteins"/>
    <property type="match status" value="1"/>
</dbReference>
<dbReference type="Pfam" id="PF13509">
    <property type="entry name" value="S1_2"/>
    <property type="match status" value="1"/>
</dbReference>
<evidence type="ECO:0000259" key="2">
    <source>
        <dbReference type="PROSITE" id="PS50126"/>
    </source>
</evidence>
<dbReference type="EMBL" id="LSDG01000024">
    <property type="protein sequence ID" value="KXB66864.1"/>
    <property type="molecule type" value="Genomic_DNA"/>
</dbReference>
<evidence type="ECO:0000256" key="1">
    <source>
        <dbReference type="PIRNR" id="PIRNR012524"/>
    </source>
</evidence>
<gene>
    <name evidence="3" type="ORF">HMPREF1863_00916</name>
</gene>
<dbReference type="InterPro" id="IPR039566">
    <property type="entry name" value="CvfB_S1_st"/>
</dbReference>
<dbReference type="PANTHER" id="PTHR37296:SF1">
    <property type="entry name" value="CONSERVED VIRULENCE FACTOR B"/>
    <property type="match status" value="1"/>
</dbReference>
<dbReference type="Pfam" id="PF17783">
    <property type="entry name" value="WHD_CvfB"/>
    <property type="match status" value="1"/>
</dbReference>
<dbReference type="PANTHER" id="PTHR37296">
    <property type="entry name" value="CONSERVED VIRULENCE FACTOR B"/>
    <property type="match status" value="1"/>
</dbReference>
<dbReference type="SMART" id="SM00316">
    <property type="entry name" value="S1"/>
    <property type="match status" value="2"/>
</dbReference>
<comment type="caution">
    <text evidence="3">The sequence shown here is derived from an EMBL/GenBank/DDBJ whole genome shotgun (WGS) entry which is preliminary data.</text>
</comment>
<dbReference type="RefSeq" id="WP_068367684.1">
    <property type="nucleotide sequence ID" value="NZ_CAMYBE010000010.1"/>
</dbReference>
<organism evidence="3 4">
    <name type="scientific">Aedoeadaptatus coxii</name>
    <dbReference type="NCBI Taxonomy" id="755172"/>
    <lineage>
        <taxon>Bacteria</taxon>
        <taxon>Bacillati</taxon>
        <taxon>Bacillota</taxon>
        <taxon>Tissierellia</taxon>
        <taxon>Tissierellales</taxon>
        <taxon>Peptoniphilaceae</taxon>
        <taxon>Aedoeadaptatus</taxon>
    </lineage>
</organism>
<feature type="domain" description="S1 motif" evidence="2">
    <location>
        <begin position="138"/>
        <end position="198"/>
    </location>
</feature>
<evidence type="ECO:0000313" key="4">
    <source>
        <dbReference type="Proteomes" id="UP000070442"/>
    </source>
</evidence>
<dbReference type="InterPro" id="IPR048587">
    <property type="entry name" value="CvfB_S1_3rd"/>
</dbReference>
<dbReference type="STRING" id="755172.HMPREF1863_00916"/>
<dbReference type="Pfam" id="PF21543">
    <property type="entry name" value="CvfB_2nd"/>
    <property type="match status" value="1"/>
</dbReference>
<dbReference type="PIRSF" id="PIRSF012524">
    <property type="entry name" value="YitL_S1"/>
    <property type="match status" value="1"/>
</dbReference>
<keyword evidence="4" id="KW-1185">Reference proteome</keyword>
<dbReference type="OrthoDB" id="9801597at2"/>
<evidence type="ECO:0000313" key="3">
    <source>
        <dbReference type="EMBL" id="KXB66864.1"/>
    </source>
</evidence>
<dbReference type="Gene3D" id="2.40.50.140">
    <property type="entry name" value="Nucleic acid-binding proteins"/>
    <property type="match status" value="2"/>
</dbReference>
<reference evidence="4" key="1">
    <citation type="submission" date="2016-01" db="EMBL/GenBank/DDBJ databases">
        <authorList>
            <person name="Mitreva M."/>
            <person name="Pepin K.H."/>
            <person name="Mihindukulasuriya K.A."/>
            <person name="Fulton R."/>
            <person name="Fronick C."/>
            <person name="O'Laughlin M."/>
            <person name="Miner T."/>
            <person name="Herter B."/>
            <person name="Rosa B.A."/>
            <person name="Cordes M."/>
            <person name="Tomlinson C."/>
            <person name="Wollam A."/>
            <person name="Palsikar V.B."/>
            <person name="Mardis E.R."/>
            <person name="Wilson R.K."/>
        </authorList>
    </citation>
    <scope>NUCLEOTIDE SEQUENCE [LARGE SCALE GENOMIC DNA]</scope>
    <source>
        <strain evidence="4">DNF00729</strain>
    </source>
</reference>
<dbReference type="InterPro" id="IPR040764">
    <property type="entry name" value="CvfB_WH"/>
</dbReference>
<accession>A0A134AGR6</accession>
<dbReference type="PATRIC" id="fig|755172.3.peg.874"/>
<dbReference type="InterPro" id="IPR003029">
    <property type="entry name" value="S1_domain"/>
</dbReference>
<dbReference type="GO" id="GO:0003676">
    <property type="term" value="F:nucleic acid binding"/>
    <property type="evidence" value="ECO:0007669"/>
    <property type="project" value="InterPro"/>
</dbReference>
<protein>
    <submittedName>
        <fullName evidence="3">S1 RNA binding domain protein</fullName>
    </submittedName>
</protein>
<sequence>MKLGKVQELKLVEKGEYLWATDGVEEVPIHGKKRAPGGEMRPVFLYRENNGQIVGMLEEPFIQVGEVAKLKVVDKSKIGYFVDINAPKDILLPFSEATERIKEGESYLFTMYVDKSERLAVTMEIKDVLSTDSPYKKDDRVTGTVYHVGRGGALVAIDDKYDGMIPKQEMKGIYRAGDEVEGRVFNVLDDGKLTLSLRAYAHVQMLQDSDVLYDLMGEYGGVLPVGDKSDPEEIMKLTGLTKKAFKRAVGKLYKEGKAIPGKTETRRK</sequence>